<dbReference type="InterPro" id="IPR023406">
    <property type="entry name" value="Topo_IA_AS"/>
</dbReference>
<name>K1U494_9ZZZZ</name>
<dbReference type="GO" id="GO:0043597">
    <property type="term" value="C:cytoplasmic replication fork"/>
    <property type="evidence" value="ECO:0007669"/>
    <property type="project" value="TreeGrafter"/>
</dbReference>
<feature type="domain" description="Toprim" evidence="2">
    <location>
        <begin position="14"/>
        <end position="149"/>
    </location>
</feature>
<dbReference type="InterPro" id="IPR013497">
    <property type="entry name" value="Topo_IA_cen"/>
</dbReference>
<dbReference type="PROSITE" id="PS50880">
    <property type="entry name" value="TOPRIM"/>
    <property type="match status" value="1"/>
</dbReference>
<feature type="domain" description="Topo IA-type catalytic" evidence="3">
    <location>
        <begin position="164"/>
        <end position="365"/>
    </location>
</feature>
<dbReference type="GO" id="GO:0003917">
    <property type="term" value="F:DNA topoisomerase type I (single strand cut, ATP-independent) activity"/>
    <property type="evidence" value="ECO:0007669"/>
    <property type="project" value="InterPro"/>
</dbReference>
<dbReference type="InterPro" id="IPR006171">
    <property type="entry name" value="TOPRIM_dom"/>
</dbReference>
<dbReference type="InterPro" id="IPR023405">
    <property type="entry name" value="Topo_IA_core_domain"/>
</dbReference>
<organism evidence="4">
    <name type="scientific">human gut metagenome</name>
    <dbReference type="NCBI Taxonomy" id="408170"/>
    <lineage>
        <taxon>unclassified sequences</taxon>
        <taxon>metagenomes</taxon>
        <taxon>organismal metagenomes</taxon>
    </lineage>
</organism>
<dbReference type="Gene3D" id="1.10.290.10">
    <property type="entry name" value="Topoisomerase I, domain 4"/>
    <property type="match status" value="1"/>
</dbReference>
<dbReference type="GO" id="GO:0006281">
    <property type="term" value="P:DNA repair"/>
    <property type="evidence" value="ECO:0007669"/>
    <property type="project" value="TreeGrafter"/>
</dbReference>
<gene>
    <name evidence="4" type="ORF">OBE_02520</name>
</gene>
<dbReference type="CDD" id="cd03362">
    <property type="entry name" value="TOPRIM_TopoIA_TopoIII"/>
    <property type="match status" value="1"/>
</dbReference>
<dbReference type="InterPro" id="IPR013825">
    <property type="entry name" value="Topo_IA_cen_sub2"/>
</dbReference>
<dbReference type="SMART" id="SM00436">
    <property type="entry name" value="TOP1Bc"/>
    <property type="match status" value="1"/>
</dbReference>
<dbReference type="PRINTS" id="PR00417">
    <property type="entry name" value="PRTPISMRASEI"/>
</dbReference>
<dbReference type="InterPro" id="IPR013826">
    <property type="entry name" value="Topo_IA_cen_sub3"/>
</dbReference>
<sequence>MAAFLFSRKEQMQMKLVLAEKPSVAQSIAKVLGATKREDGYLEGNGYVVSWCVGHLVELSQPEAYDEKYNKWAYADLPIFPDQWKYQVSASTKKQFGILKKLMARKDVESLVCATDAGREGELIFRLVYQQAGCRKPFERLWISSMEDSAIREGFEQLKPSTEYDALYEAALCRERADWLVGINATRLFSTLYGQTLNVGRVMTPTLAMVVMREAAISAFRPEPFYTVELAFQDFTASGERMKQKVLADDVARKCVGSVLNVTKAENKEKSEKPPALYDLTSLQRDANRVLGFTAQQTLDYTQSLYEKKLVTYPRTDSRYLTSDMKDMLPELIKSLFNIFPVEDVKNVPVHAAQVINDKKVSDHH</sequence>
<dbReference type="GO" id="GO:0006265">
    <property type="term" value="P:DNA topological change"/>
    <property type="evidence" value="ECO:0007669"/>
    <property type="project" value="InterPro"/>
</dbReference>
<dbReference type="Gene3D" id="3.40.50.140">
    <property type="match status" value="1"/>
</dbReference>
<dbReference type="GO" id="GO:0003677">
    <property type="term" value="F:DNA binding"/>
    <property type="evidence" value="ECO:0007669"/>
    <property type="project" value="InterPro"/>
</dbReference>
<feature type="non-terminal residue" evidence="4">
    <location>
        <position position="365"/>
    </location>
</feature>
<evidence type="ECO:0000259" key="2">
    <source>
        <dbReference type="PROSITE" id="PS50880"/>
    </source>
</evidence>
<dbReference type="Pfam" id="PF01751">
    <property type="entry name" value="Toprim"/>
    <property type="match status" value="1"/>
</dbReference>
<comment type="caution">
    <text evidence="4">The sequence shown here is derived from an EMBL/GenBank/DDBJ whole genome shotgun (WGS) entry which is preliminary data.</text>
</comment>
<dbReference type="PROSITE" id="PS00396">
    <property type="entry name" value="TOPO_IA_1"/>
    <property type="match status" value="1"/>
</dbReference>
<dbReference type="Gene3D" id="1.10.460.10">
    <property type="entry name" value="Topoisomerase I, domain 2"/>
    <property type="match status" value="1"/>
</dbReference>
<reference evidence="4" key="1">
    <citation type="journal article" date="2013" name="Environ. Microbiol.">
        <title>Microbiota from the distal guts of lean and obese adolescents exhibit partial functional redundancy besides clear differences in community structure.</title>
        <authorList>
            <person name="Ferrer M."/>
            <person name="Ruiz A."/>
            <person name="Lanza F."/>
            <person name="Haange S.B."/>
            <person name="Oberbach A."/>
            <person name="Till H."/>
            <person name="Bargiela R."/>
            <person name="Campoy C."/>
            <person name="Segura M.T."/>
            <person name="Richter M."/>
            <person name="von Bergen M."/>
            <person name="Seifert J."/>
            <person name="Suarez A."/>
        </authorList>
    </citation>
    <scope>NUCLEOTIDE SEQUENCE</scope>
</reference>
<accession>K1U494</accession>
<dbReference type="InterPro" id="IPR000380">
    <property type="entry name" value="Topo_IA"/>
</dbReference>
<evidence type="ECO:0000313" key="4">
    <source>
        <dbReference type="EMBL" id="EKC73180.1"/>
    </source>
</evidence>
<evidence type="ECO:0000259" key="3">
    <source>
        <dbReference type="PROSITE" id="PS52039"/>
    </source>
</evidence>
<protein>
    <submittedName>
        <fullName evidence="4">DNA topoisomerase III</fullName>
    </submittedName>
</protein>
<dbReference type="InterPro" id="IPR013824">
    <property type="entry name" value="Topo_IA_cen_sub1"/>
</dbReference>
<dbReference type="EMBL" id="AJWZ01001645">
    <property type="protein sequence ID" value="EKC73180.1"/>
    <property type="molecule type" value="Genomic_DNA"/>
</dbReference>
<dbReference type="PANTHER" id="PTHR11390">
    <property type="entry name" value="PROKARYOTIC DNA TOPOISOMERASE"/>
    <property type="match status" value="1"/>
</dbReference>
<dbReference type="PROSITE" id="PS52039">
    <property type="entry name" value="TOPO_IA_2"/>
    <property type="match status" value="1"/>
</dbReference>
<dbReference type="Pfam" id="PF01131">
    <property type="entry name" value="Topoisom_bac"/>
    <property type="match status" value="1"/>
</dbReference>
<proteinExistence type="predicted"/>
<dbReference type="SMART" id="SM00493">
    <property type="entry name" value="TOPRIM"/>
    <property type="match status" value="1"/>
</dbReference>
<dbReference type="InterPro" id="IPR034144">
    <property type="entry name" value="TOPRIM_TopoIII"/>
</dbReference>
<keyword evidence="1 4" id="KW-0413">Isomerase</keyword>
<dbReference type="AlphaFoldDB" id="K1U494"/>
<dbReference type="PANTHER" id="PTHR11390:SF21">
    <property type="entry name" value="DNA TOPOISOMERASE 3-ALPHA"/>
    <property type="match status" value="1"/>
</dbReference>
<dbReference type="Gene3D" id="2.70.20.10">
    <property type="entry name" value="Topoisomerase I, domain 3"/>
    <property type="match status" value="1"/>
</dbReference>
<dbReference type="GO" id="GO:0006310">
    <property type="term" value="P:DNA recombination"/>
    <property type="evidence" value="ECO:0007669"/>
    <property type="project" value="TreeGrafter"/>
</dbReference>
<dbReference type="InterPro" id="IPR003601">
    <property type="entry name" value="Topo_IA_2"/>
</dbReference>
<dbReference type="SUPFAM" id="SSF56712">
    <property type="entry name" value="Prokaryotic type I DNA topoisomerase"/>
    <property type="match status" value="1"/>
</dbReference>
<evidence type="ECO:0000256" key="1">
    <source>
        <dbReference type="ARBA" id="ARBA00023235"/>
    </source>
</evidence>